<accession>A0AA42DMY1</accession>
<dbReference type="RefSeq" id="WP_271012156.1">
    <property type="nucleotide sequence ID" value="NZ_JAQIFT010000040.1"/>
</dbReference>
<dbReference type="SUPFAM" id="SSF51569">
    <property type="entry name" value="Aldolase"/>
    <property type="match status" value="1"/>
</dbReference>
<gene>
    <name evidence="5" type="ORF">PBV87_10115</name>
</gene>
<evidence type="ECO:0000256" key="1">
    <source>
        <dbReference type="ARBA" id="ARBA00023239"/>
    </source>
</evidence>
<evidence type="ECO:0000256" key="3">
    <source>
        <dbReference type="PIRSR" id="PIRSR001365-1"/>
    </source>
</evidence>
<dbReference type="InterPro" id="IPR002220">
    <property type="entry name" value="DapA-like"/>
</dbReference>
<dbReference type="CDD" id="cd00408">
    <property type="entry name" value="DHDPS-like"/>
    <property type="match status" value="1"/>
</dbReference>
<feature type="active site" description="Schiff-base intermediate with substrate" evidence="3">
    <location>
        <position position="166"/>
    </location>
</feature>
<feature type="binding site" evidence="4">
    <location>
        <position position="208"/>
    </location>
    <ligand>
        <name>pyruvate</name>
        <dbReference type="ChEBI" id="CHEBI:15361"/>
    </ligand>
</feature>
<dbReference type="PIRSF" id="PIRSF001365">
    <property type="entry name" value="DHDPS"/>
    <property type="match status" value="1"/>
</dbReference>
<dbReference type="PANTHER" id="PTHR42849:SF1">
    <property type="entry name" value="N-ACETYLNEURAMINATE LYASE"/>
    <property type="match status" value="1"/>
</dbReference>
<comment type="similarity">
    <text evidence="2">Belongs to the DapA family.</text>
</comment>
<dbReference type="EMBL" id="JAQIFT010000040">
    <property type="protein sequence ID" value="MDA3731832.1"/>
    <property type="molecule type" value="Genomic_DNA"/>
</dbReference>
<reference evidence="5" key="1">
    <citation type="journal article" date="2023" name="Int. J. Syst. Evol. Microbiol.">
        <title>&lt;i&gt;Holtiella tumoricola&lt;/i&gt; gen. nov. sp. nov., isolated from a human clinical sample.</title>
        <authorList>
            <person name="Allen-Vercoe E."/>
            <person name="Daigneault M.C."/>
            <person name="Vancuren S.J."/>
            <person name="Cochrane K."/>
            <person name="O'Neal L.L."/>
            <person name="Sankaranarayanan K."/>
            <person name="Lawson P.A."/>
        </authorList>
    </citation>
    <scope>NUCLEOTIDE SEQUENCE</scope>
    <source>
        <strain evidence="5">CC70A</strain>
    </source>
</reference>
<evidence type="ECO:0000313" key="6">
    <source>
        <dbReference type="Proteomes" id="UP001169242"/>
    </source>
</evidence>
<dbReference type="Pfam" id="PF00701">
    <property type="entry name" value="DHDPS"/>
    <property type="match status" value="1"/>
</dbReference>
<feature type="binding site" evidence="4">
    <location>
        <position position="52"/>
    </location>
    <ligand>
        <name>pyruvate</name>
        <dbReference type="ChEBI" id="CHEBI:15361"/>
    </ligand>
</feature>
<dbReference type="Gene3D" id="3.20.20.70">
    <property type="entry name" value="Aldolase class I"/>
    <property type="match status" value="1"/>
</dbReference>
<comment type="caution">
    <text evidence="5">The sequence shown here is derived from an EMBL/GenBank/DDBJ whole genome shotgun (WGS) entry which is preliminary data.</text>
</comment>
<organism evidence="5 6">
    <name type="scientific">Holtiella tumoricola</name>
    <dbReference type="NCBI Taxonomy" id="3018743"/>
    <lineage>
        <taxon>Bacteria</taxon>
        <taxon>Bacillati</taxon>
        <taxon>Bacillota</taxon>
        <taxon>Clostridia</taxon>
        <taxon>Lachnospirales</taxon>
        <taxon>Cellulosilyticaceae</taxon>
        <taxon>Holtiella</taxon>
    </lineage>
</organism>
<keyword evidence="6" id="KW-1185">Reference proteome</keyword>
<dbReference type="PANTHER" id="PTHR42849">
    <property type="entry name" value="N-ACETYLNEURAMINATE LYASE"/>
    <property type="match status" value="1"/>
</dbReference>
<dbReference type="GO" id="GO:0005829">
    <property type="term" value="C:cytosol"/>
    <property type="evidence" value="ECO:0007669"/>
    <property type="project" value="TreeGrafter"/>
</dbReference>
<sequence length="308" mass="34755">MSHFDIEAISGVIPAMLTLFDENEEVDVKRTEALVDFLLKRDVDGFYLTGSTGEGFLMTGEERKKVVETVVHRVAGRKPVIVHIGDIGTKKSIDLAKHAYEVGADAVSSVPPFYWRFSEQNIYNYYKDIAEATPLPMIIYNVPLAGLMGTELILKLSQLENVKGLKFTGKDHDQMGHLKEILGEKFMIYSGCDEMSFSGLALGTDGIIGSFYNVMPELFKEINQAVQRGELTKGVRLQKIATEIILAALKYDYIALMRNMIKWQGVDAGYSRRPFTNYKDSELDTFKEALRQIKDKYHVTEVAFLKNI</sequence>
<dbReference type="AlphaFoldDB" id="A0AA42DMY1"/>
<evidence type="ECO:0000256" key="2">
    <source>
        <dbReference type="PIRNR" id="PIRNR001365"/>
    </source>
</evidence>
<dbReference type="GO" id="GO:0019262">
    <property type="term" value="P:N-acetylneuraminate catabolic process"/>
    <property type="evidence" value="ECO:0007669"/>
    <property type="project" value="TreeGrafter"/>
</dbReference>
<protein>
    <submittedName>
        <fullName evidence="5">Dihydrodipicolinate synthase family protein</fullName>
    </submittedName>
</protein>
<feature type="active site" description="Proton donor/acceptor" evidence="3">
    <location>
        <position position="140"/>
    </location>
</feature>
<dbReference type="Proteomes" id="UP001169242">
    <property type="component" value="Unassembled WGS sequence"/>
</dbReference>
<dbReference type="InterPro" id="IPR013785">
    <property type="entry name" value="Aldolase_TIM"/>
</dbReference>
<evidence type="ECO:0000256" key="4">
    <source>
        <dbReference type="PIRSR" id="PIRSR001365-2"/>
    </source>
</evidence>
<evidence type="ECO:0000313" key="5">
    <source>
        <dbReference type="EMBL" id="MDA3731832.1"/>
    </source>
</evidence>
<dbReference type="SMART" id="SM01130">
    <property type="entry name" value="DHDPS"/>
    <property type="match status" value="1"/>
</dbReference>
<dbReference type="GO" id="GO:0008747">
    <property type="term" value="F:N-acetylneuraminate lyase activity"/>
    <property type="evidence" value="ECO:0007669"/>
    <property type="project" value="TreeGrafter"/>
</dbReference>
<keyword evidence="1 2" id="KW-0456">Lyase</keyword>
<name>A0AA42DMY1_9FIRM</name>
<dbReference type="PRINTS" id="PR00146">
    <property type="entry name" value="DHPICSNTHASE"/>
</dbReference>
<proteinExistence type="inferred from homology"/>